<dbReference type="OrthoDB" id="4769819at2759"/>
<reference evidence="3" key="1">
    <citation type="submission" date="2019-06" db="EMBL/GenBank/DDBJ databases">
        <title>Draft genome sequence of the griseofulvin-producing fungus Xylaria cubensis strain G536.</title>
        <authorList>
            <person name="Mead M.E."/>
            <person name="Raja H.A."/>
            <person name="Steenwyk J.L."/>
            <person name="Knowles S.L."/>
            <person name="Oberlies N.H."/>
            <person name="Rokas A."/>
        </authorList>
    </citation>
    <scope>NUCLEOTIDE SEQUENCE [LARGE SCALE GENOMIC DNA]</scope>
    <source>
        <strain evidence="3">G536</strain>
    </source>
</reference>
<feature type="compositionally biased region" description="Polar residues" evidence="1">
    <location>
        <begin position="102"/>
        <end position="113"/>
    </location>
</feature>
<dbReference type="AlphaFoldDB" id="A0A553HUY4"/>
<gene>
    <name evidence="2" type="ORF">FHL15_007314</name>
</gene>
<accession>A0A553HUY4</accession>
<evidence type="ECO:0000313" key="3">
    <source>
        <dbReference type="Proteomes" id="UP000319160"/>
    </source>
</evidence>
<dbReference type="EMBL" id="VFLP01000042">
    <property type="protein sequence ID" value="TRX91761.1"/>
    <property type="molecule type" value="Genomic_DNA"/>
</dbReference>
<feature type="region of interest" description="Disordered" evidence="1">
    <location>
        <begin position="15"/>
        <end position="245"/>
    </location>
</feature>
<evidence type="ECO:0000313" key="2">
    <source>
        <dbReference type="EMBL" id="TRX91761.1"/>
    </source>
</evidence>
<comment type="caution">
    <text evidence="2">The sequence shown here is derived from an EMBL/GenBank/DDBJ whole genome shotgun (WGS) entry which is preliminary data.</text>
</comment>
<sequence>MANRGDLSLAKQLQAEFSRAKAPNRKGRRAGGADNFQAPLERQYQPSPPPQFGRQSERIISNRGRGRNQGQRTASSTVYHPRPAWQGELVTNDSPGSEPVFPSSTPFATAANKSSSNSLPSSKRTSARPLDQRTNQVLPKAPLDTTQPASAVAFQHKEHAQQIEEQEDIKMGDSDYPSSPAPKPTTTNLSKGLSGSMWNPANENARADSTHSSQVKPRSNTSSSAKEVEIVTSGITKGPGLKASR</sequence>
<feature type="compositionally biased region" description="Low complexity" evidence="1">
    <location>
        <begin position="114"/>
        <end position="124"/>
    </location>
</feature>
<name>A0A553HUY4_9PEZI</name>
<proteinExistence type="predicted"/>
<protein>
    <submittedName>
        <fullName evidence="2">Uncharacterized protein</fullName>
    </submittedName>
</protein>
<feature type="compositionally biased region" description="Polar residues" evidence="1">
    <location>
        <begin position="184"/>
        <end position="202"/>
    </location>
</feature>
<dbReference type="Proteomes" id="UP000319160">
    <property type="component" value="Unassembled WGS sequence"/>
</dbReference>
<evidence type="ECO:0000256" key="1">
    <source>
        <dbReference type="SAM" id="MobiDB-lite"/>
    </source>
</evidence>
<feature type="compositionally biased region" description="Polar residues" evidence="1">
    <location>
        <begin position="210"/>
        <end position="225"/>
    </location>
</feature>
<keyword evidence="3" id="KW-1185">Reference proteome</keyword>
<organism evidence="2 3">
    <name type="scientific">Xylaria flabelliformis</name>
    <dbReference type="NCBI Taxonomy" id="2512241"/>
    <lineage>
        <taxon>Eukaryota</taxon>
        <taxon>Fungi</taxon>
        <taxon>Dikarya</taxon>
        <taxon>Ascomycota</taxon>
        <taxon>Pezizomycotina</taxon>
        <taxon>Sordariomycetes</taxon>
        <taxon>Xylariomycetidae</taxon>
        <taxon>Xylariales</taxon>
        <taxon>Xylariaceae</taxon>
        <taxon>Xylaria</taxon>
    </lineage>
</organism>
<feature type="compositionally biased region" description="Basic and acidic residues" evidence="1">
    <location>
        <begin position="155"/>
        <end position="173"/>
    </location>
</feature>